<dbReference type="EMBL" id="BAABIP010000017">
    <property type="protein sequence ID" value="GAA4768809.1"/>
    <property type="molecule type" value="Genomic_DNA"/>
</dbReference>
<keyword evidence="3" id="KW-1185">Reference proteome</keyword>
<proteinExistence type="predicted"/>
<evidence type="ECO:0000256" key="1">
    <source>
        <dbReference type="SAM" id="SignalP"/>
    </source>
</evidence>
<evidence type="ECO:0000313" key="2">
    <source>
        <dbReference type="EMBL" id="GAA4768809.1"/>
    </source>
</evidence>
<comment type="caution">
    <text evidence="2">The sequence shown here is derived from an EMBL/GenBank/DDBJ whole genome shotgun (WGS) entry which is preliminary data.</text>
</comment>
<dbReference type="RefSeq" id="WP_264542133.1">
    <property type="nucleotide sequence ID" value="NZ_BAABIP010000017.1"/>
</dbReference>
<keyword evidence="1" id="KW-0732">Signal</keyword>
<evidence type="ECO:0000313" key="3">
    <source>
        <dbReference type="Proteomes" id="UP001500141"/>
    </source>
</evidence>
<organism evidence="2 3">
    <name type="scientific">Flavobacterium hankyongi</name>
    <dbReference type="NCBI Taxonomy" id="1176532"/>
    <lineage>
        <taxon>Bacteria</taxon>
        <taxon>Pseudomonadati</taxon>
        <taxon>Bacteroidota</taxon>
        <taxon>Flavobacteriia</taxon>
        <taxon>Flavobacteriales</taxon>
        <taxon>Flavobacteriaceae</taxon>
        <taxon>Flavobacterium</taxon>
    </lineage>
</organism>
<gene>
    <name evidence="2" type="ORF">GCM10023230_18340</name>
</gene>
<accession>A0ABP8ZZG3</accession>
<feature type="chain" id="PRO_5045198748" evidence="1">
    <location>
        <begin position="19"/>
        <end position="276"/>
    </location>
</feature>
<reference evidence="3" key="1">
    <citation type="journal article" date="2019" name="Int. J. Syst. Evol. Microbiol.">
        <title>The Global Catalogue of Microorganisms (GCM) 10K type strain sequencing project: providing services to taxonomists for standard genome sequencing and annotation.</title>
        <authorList>
            <consortium name="The Broad Institute Genomics Platform"/>
            <consortium name="The Broad Institute Genome Sequencing Center for Infectious Disease"/>
            <person name="Wu L."/>
            <person name="Ma J."/>
        </authorList>
    </citation>
    <scope>NUCLEOTIDE SEQUENCE [LARGE SCALE GENOMIC DNA]</scope>
    <source>
        <strain evidence="3">JCM 18198</strain>
    </source>
</reference>
<name>A0ABP8ZZG3_9FLAO</name>
<sequence>MKLLLKFAIIIFSLNCFAQSKIDKMKDEVVKEGILLFKSEMASWYGSDILIEKIDRSKFGGYVSYTEEENTKCVFLSNDKVPQIIGMVTFDKTFDIKNAKTDLVERKPSEIESQLFELRTKSLEAISNDTIFKQYKNTNLNIVPIISKDSKKVYVLTGPTQNGVVLFGNDYLITFNRKENIDNIKKLHSSLIPVQYGGGDPDKKSVASMHSHLPEYSDIITATDICTTMLYQKFTEWESSYVMSKKYVSMWDCKKNDLIIMTIEAWEKISNQVDKK</sequence>
<dbReference type="Proteomes" id="UP001500141">
    <property type="component" value="Unassembled WGS sequence"/>
</dbReference>
<feature type="signal peptide" evidence="1">
    <location>
        <begin position="1"/>
        <end position="18"/>
    </location>
</feature>
<protein>
    <submittedName>
        <fullName evidence="2">Uncharacterized protein</fullName>
    </submittedName>
</protein>